<dbReference type="AlphaFoldDB" id="A0AAD4BBI6"/>
<sequence>MTKRRLRVLYRLEARLEKKRSRDREQPGRIQHVQGVWNLGVDFHLLRIKRSLRRKPAPACLFCREMKVVCDPPQPESKDKSCNNCPFPTLSQAVIDMFLHKAATSTINPLVSAIAASPSILGSLYNARSPQQEQAGVLARTSALRQSGPGFSDSARARVDPVDVLATFVKERDQQLLPLVRIAEHPYEDFSLRSAVWSFISLAVDKAPALPKLLVTGEFIIPSSKGKERENENEKEGGGDKKSKSALEIATEILGHWKDLWEANPALLASVLHFIHVVWQHGLEHQSVIEGARQNKKFWDQIAAVAREELGPDPDYTVESFVAVDGERQSVLHEVVSAQAYPGMVKSYAIRIIGQDIFLQPAPKCATDPLPKPLSYTQFIPSFNGDDQLNELILEGDSSCYDPGVYDRLSGQLSRDFPNLSLDQLQSQDPASQHEFCDNFTFSPMLLRSRLQQRVTDEDDVDSIEKQVLSINLNLSLSHAQTAMAEAWQFLLRQMLPFVRVEQGTRPSFLALASTISAGLAQEKRGGDMMATIHGVRLSLMLSVLEVAWFSTTDSDPDSEVESFMALVTNVHKLLQNEAQPPSALFLGKVSVPFHCRTLLQIPYFCVRQCRNLATRAKVVNAGRHLKITGLVEATSNLVVDALRLTFDSARTRLDLDLDRDMEQAYCYMLSSHSLNLPHKESHRYSAFSDSELVLNAAILNF</sequence>
<dbReference type="InterPro" id="IPR044840">
    <property type="entry name" value="Nup188"/>
</dbReference>
<dbReference type="GO" id="GO:0017056">
    <property type="term" value="F:structural constituent of nuclear pore"/>
    <property type="evidence" value="ECO:0007669"/>
    <property type="project" value="InterPro"/>
</dbReference>
<dbReference type="GO" id="GO:0000981">
    <property type="term" value="F:DNA-binding transcription factor activity, RNA polymerase II-specific"/>
    <property type="evidence" value="ECO:0007669"/>
    <property type="project" value="InterPro"/>
</dbReference>
<dbReference type="PANTHER" id="PTHR31431">
    <property type="entry name" value="NUCLEOPORIN NUP188 HOMOLOG"/>
    <property type="match status" value="1"/>
</dbReference>
<accession>A0AAD4BBI6</accession>
<name>A0AAD4BBI6_BOLED</name>
<dbReference type="GO" id="GO:0008270">
    <property type="term" value="F:zinc ion binding"/>
    <property type="evidence" value="ECO:0007669"/>
    <property type="project" value="InterPro"/>
</dbReference>
<reference evidence="1" key="1">
    <citation type="submission" date="2019-10" db="EMBL/GenBank/DDBJ databases">
        <authorList>
            <consortium name="DOE Joint Genome Institute"/>
            <person name="Kuo A."/>
            <person name="Miyauchi S."/>
            <person name="Kiss E."/>
            <person name="Drula E."/>
            <person name="Kohler A."/>
            <person name="Sanchez-Garcia M."/>
            <person name="Andreopoulos B."/>
            <person name="Barry K.W."/>
            <person name="Bonito G."/>
            <person name="Buee M."/>
            <person name="Carver A."/>
            <person name="Chen C."/>
            <person name="Cichocki N."/>
            <person name="Clum A."/>
            <person name="Culley D."/>
            <person name="Crous P.W."/>
            <person name="Fauchery L."/>
            <person name="Girlanda M."/>
            <person name="Hayes R."/>
            <person name="Keri Z."/>
            <person name="LaButti K."/>
            <person name="Lipzen A."/>
            <person name="Lombard V."/>
            <person name="Magnuson J."/>
            <person name="Maillard F."/>
            <person name="Morin E."/>
            <person name="Murat C."/>
            <person name="Nolan M."/>
            <person name="Ohm R."/>
            <person name="Pangilinan J."/>
            <person name="Pereira M."/>
            <person name="Perotto S."/>
            <person name="Peter M."/>
            <person name="Riley R."/>
            <person name="Sitrit Y."/>
            <person name="Stielow B."/>
            <person name="Szollosi G."/>
            <person name="Zifcakova L."/>
            <person name="Stursova M."/>
            <person name="Spatafora J.W."/>
            <person name="Tedersoo L."/>
            <person name="Vaario L.-M."/>
            <person name="Yamada A."/>
            <person name="Yan M."/>
            <person name="Wang P."/>
            <person name="Xu J."/>
            <person name="Bruns T."/>
            <person name="Baldrian P."/>
            <person name="Vilgalys R."/>
            <person name="Henrissat B."/>
            <person name="Grigoriev I.V."/>
            <person name="Hibbett D."/>
            <person name="Nagy L.G."/>
            <person name="Martin F.M."/>
        </authorList>
    </citation>
    <scope>NUCLEOTIDE SEQUENCE</scope>
    <source>
        <strain evidence="1">BED1</strain>
    </source>
</reference>
<gene>
    <name evidence="1" type="ORF">L210DRAFT_3636266</name>
</gene>
<dbReference type="GO" id="GO:0006606">
    <property type="term" value="P:protein import into nucleus"/>
    <property type="evidence" value="ECO:0007669"/>
    <property type="project" value="TreeGrafter"/>
</dbReference>
<evidence type="ECO:0000313" key="1">
    <source>
        <dbReference type="EMBL" id="KAF8417737.1"/>
    </source>
</evidence>
<dbReference type="InterPro" id="IPR036864">
    <property type="entry name" value="Zn2-C6_fun-type_DNA-bd_sf"/>
</dbReference>
<comment type="caution">
    <text evidence="1">The sequence shown here is derived from an EMBL/GenBank/DDBJ whole genome shotgun (WGS) entry which is preliminary data.</text>
</comment>
<dbReference type="GO" id="GO:0044611">
    <property type="term" value="C:nuclear pore inner ring"/>
    <property type="evidence" value="ECO:0007669"/>
    <property type="project" value="TreeGrafter"/>
</dbReference>
<evidence type="ECO:0000313" key="2">
    <source>
        <dbReference type="Proteomes" id="UP001194468"/>
    </source>
</evidence>
<dbReference type="CDD" id="cd00067">
    <property type="entry name" value="GAL4"/>
    <property type="match status" value="1"/>
</dbReference>
<dbReference type="GO" id="GO:0006405">
    <property type="term" value="P:RNA export from nucleus"/>
    <property type="evidence" value="ECO:0007669"/>
    <property type="project" value="TreeGrafter"/>
</dbReference>
<dbReference type="EMBL" id="WHUW01000216">
    <property type="protein sequence ID" value="KAF8417737.1"/>
    <property type="molecule type" value="Genomic_DNA"/>
</dbReference>
<evidence type="ECO:0008006" key="3">
    <source>
        <dbReference type="Google" id="ProtNLM"/>
    </source>
</evidence>
<dbReference type="SUPFAM" id="SSF57701">
    <property type="entry name" value="Zn2/Cys6 DNA-binding domain"/>
    <property type="match status" value="1"/>
</dbReference>
<proteinExistence type="predicted"/>
<organism evidence="1 2">
    <name type="scientific">Boletus edulis BED1</name>
    <dbReference type="NCBI Taxonomy" id="1328754"/>
    <lineage>
        <taxon>Eukaryota</taxon>
        <taxon>Fungi</taxon>
        <taxon>Dikarya</taxon>
        <taxon>Basidiomycota</taxon>
        <taxon>Agaricomycotina</taxon>
        <taxon>Agaricomycetes</taxon>
        <taxon>Agaricomycetidae</taxon>
        <taxon>Boletales</taxon>
        <taxon>Boletineae</taxon>
        <taxon>Boletaceae</taxon>
        <taxon>Boletoideae</taxon>
        <taxon>Boletus</taxon>
    </lineage>
</organism>
<dbReference type="PANTHER" id="PTHR31431:SF1">
    <property type="entry name" value="NUCLEOPORIN NUP188"/>
    <property type="match status" value="1"/>
</dbReference>
<keyword evidence="2" id="KW-1185">Reference proteome</keyword>
<protein>
    <recommendedName>
        <fullName evidence="3">Zn(2)-C6 fungal-type domain-containing protein</fullName>
    </recommendedName>
</protein>
<dbReference type="Proteomes" id="UP001194468">
    <property type="component" value="Unassembled WGS sequence"/>
</dbReference>
<dbReference type="InterPro" id="IPR001138">
    <property type="entry name" value="Zn2Cys6_DnaBD"/>
</dbReference>
<reference evidence="1" key="2">
    <citation type="journal article" date="2020" name="Nat. Commun.">
        <title>Large-scale genome sequencing of mycorrhizal fungi provides insights into the early evolution of symbiotic traits.</title>
        <authorList>
            <person name="Miyauchi S."/>
            <person name="Kiss E."/>
            <person name="Kuo A."/>
            <person name="Drula E."/>
            <person name="Kohler A."/>
            <person name="Sanchez-Garcia M."/>
            <person name="Morin E."/>
            <person name="Andreopoulos B."/>
            <person name="Barry K.W."/>
            <person name="Bonito G."/>
            <person name="Buee M."/>
            <person name="Carver A."/>
            <person name="Chen C."/>
            <person name="Cichocki N."/>
            <person name="Clum A."/>
            <person name="Culley D."/>
            <person name="Crous P.W."/>
            <person name="Fauchery L."/>
            <person name="Girlanda M."/>
            <person name="Hayes R.D."/>
            <person name="Keri Z."/>
            <person name="LaButti K."/>
            <person name="Lipzen A."/>
            <person name="Lombard V."/>
            <person name="Magnuson J."/>
            <person name="Maillard F."/>
            <person name="Murat C."/>
            <person name="Nolan M."/>
            <person name="Ohm R.A."/>
            <person name="Pangilinan J."/>
            <person name="Pereira M.F."/>
            <person name="Perotto S."/>
            <person name="Peter M."/>
            <person name="Pfister S."/>
            <person name="Riley R."/>
            <person name="Sitrit Y."/>
            <person name="Stielow J.B."/>
            <person name="Szollosi G."/>
            <person name="Zifcakova L."/>
            <person name="Stursova M."/>
            <person name="Spatafora J.W."/>
            <person name="Tedersoo L."/>
            <person name="Vaario L.M."/>
            <person name="Yamada A."/>
            <person name="Yan M."/>
            <person name="Wang P."/>
            <person name="Xu J."/>
            <person name="Bruns T."/>
            <person name="Baldrian P."/>
            <person name="Vilgalys R."/>
            <person name="Dunand C."/>
            <person name="Henrissat B."/>
            <person name="Grigoriev I.V."/>
            <person name="Hibbett D."/>
            <person name="Nagy L.G."/>
            <person name="Martin F.M."/>
        </authorList>
    </citation>
    <scope>NUCLEOTIDE SEQUENCE</scope>
    <source>
        <strain evidence="1">BED1</strain>
    </source>
</reference>